<feature type="domain" description="DUF7770" evidence="1">
    <location>
        <begin position="19"/>
        <end position="164"/>
    </location>
</feature>
<evidence type="ECO:0000259" key="1">
    <source>
        <dbReference type="Pfam" id="PF24968"/>
    </source>
</evidence>
<name>A0A443HP04_BYSSP</name>
<reference evidence="2 3" key="1">
    <citation type="journal article" date="2018" name="Front. Microbiol.">
        <title>Genomic and genetic insights into a cosmopolitan fungus, Paecilomyces variotii (Eurotiales).</title>
        <authorList>
            <person name="Urquhart A.S."/>
            <person name="Mondo S.J."/>
            <person name="Makela M.R."/>
            <person name="Hane J.K."/>
            <person name="Wiebenga A."/>
            <person name="He G."/>
            <person name="Mihaltcheva S."/>
            <person name="Pangilinan J."/>
            <person name="Lipzen A."/>
            <person name="Barry K."/>
            <person name="de Vries R.P."/>
            <person name="Grigoriev I.V."/>
            <person name="Idnurm A."/>
        </authorList>
    </citation>
    <scope>NUCLEOTIDE SEQUENCE [LARGE SCALE GENOMIC DNA]</scope>
    <source>
        <strain evidence="2 3">CBS 101075</strain>
    </source>
</reference>
<dbReference type="STRING" id="264951.A0A443HP04"/>
<organism evidence="2 3">
    <name type="scientific">Byssochlamys spectabilis</name>
    <name type="common">Paecilomyces variotii</name>
    <dbReference type="NCBI Taxonomy" id="264951"/>
    <lineage>
        <taxon>Eukaryota</taxon>
        <taxon>Fungi</taxon>
        <taxon>Dikarya</taxon>
        <taxon>Ascomycota</taxon>
        <taxon>Pezizomycotina</taxon>
        <taxon>Eurotiomycetes</taxon>
        <taxon>Eurotiomycetidae</taxon>
        <taxon>Eurotiales</taxon>
        <taxon>Thermoascaceae</taxon>
        <taxon>Paecilomyces</taxon>
    </lineage>
</organism>
<accession>A0A443HP04</accession>
<evidence type="ECO:0000313" key="3">
    <source>
        <dbReference type="Proteomes" id="UP000283841"/>
    </source>
</evidence>
<proteinExistence type="predicted"/>
<dbReference type="RefSeq" id="XP_028483203.1">
    <property type="nucleotide sequence ID" value="XM_028629125.1"/>
</dbReference>
<gene>
    <name evidence="2" type="ORF">C8Q69DRAFT_446342</name>
</gene>
<protein>
    <recommendedName>
        <fullName evidence="1">DUF7770 domain-containing protein</fullName>
    </recommendedName>
</protein>
<evidence type="ECO:0000313" key="2">
    <source>
        <dbReference type="EMBL" id="RWQ93558.1"/>
    </source>
</evidence>
<dbReference type="InterPro" id="IPR056672">
    <property type="entry name" value="DUF7770"/>
</dbReference>
<sequence length="164" mass="18484">MPPIDPITVQHDVRPVDQVRVVVHTMGVSGPTTSDNHWSIYLVLPNNTGSIRINMRAEYEDPTGLLEWTSHIYAVTTSAIKYWDFPAASGVQVAHIARLIYGLGRHKYEMSGGGSGCRYWVYSIMYDLGQNNYVSGQASQQLWPHLQFQYHTSGSFKPLNWVQG</sequence>
<dbReference type="GeneID" id="39598402"/>
<dbReference type="EMBL" id="RCNU01000009">
    <property type="protein sequence ID" value="RWQ93558.1"/>
    <property type="molecule type" value="Genomic_DNA"/>
</dbReference>
<dbReference type="Proteomes" id="UP000283841">
    <property type="component" value="Unassembled WGS sequence"/>
</dbReference>
<dbReference type="AlphaFoldDB" id="A0A443HP04"/>
<dbReference type="VEuPathDB" id="FungiDB:C8Q69DRAFT_446342"/>
<dbReference type="Pfam" id="PF24968">
    <property type="entry name" value="DUF7770"/>
    <property type="match status" value="1"/>
</dbReference>
<keyword evidence="3" id="KW-1185">Reference proteome</keyword>
<comment type="caution">
    <text evidence="2">The sequence shown here is derived from an EMBL/GenBank/DDBJ whole genome shotgun (WGS) entry which is preliminary data.</text>
</comment>